<dbReference type="PANTHER" id="PTHR14614:SF109">
    <property type="entry name" value="RIBOSOMAL LYSINE N-METHYLTRANSFERASE 5"/>
    <property type="match status" value="1"/>
</dbReference>
<dbReference type="Gene3D" id="3.40.50.150">
    <property type="entry name" value="Vaccinia Virus protein VP39"/>
    <property type="match status" value="1"/>
</dbReference>
<dbReference type="GO" id="GO:0008757">
    <property type="term" value="F:S-adenosylmethionine-dependent methyltransferase activity"/>
    <property type="evidence" value="ECO:0007669"/>
    <property type="project" value="UniProtKB-ARBA"/>
</dbReference>
<accession>A0A4Y7Q8D2</accession>
<feature type="region of interest" description="Disordered" evidence="1">
    <location>
        <begin position="69"/>
        <end position="93"/>
    </location>
</feature>
<dbReference type="EMBL" id="ML170169">
    <property type="protein sequence ID" value="TDL23854.1"/>
    <property type="molecule type" value="Genomic_DNA"/>
</dbReference>
<organism evidence="2 3">
    <name type="scientific">Rickenella mellea</name>
    <dbReference type="NCBI Taxonomy" id="50990"/>
    <lineage>
        <taxon>Eukaryota</taxon>
        <taxon>Fungi</taxon>
        <taxon>Dikarya</taxon>
        <taxon>Basidiomycota</taxon>
        <taxon>Agaricomycotina</taxon>
        <taxon>Agaricomycetes</taxon>
        <taxon>Hymenochaetales</taxon>
        <taxon>Rickenellaceae</taxon>
        <taxon>Rickenella</taxon>
    </lineage>
</organism>
<dbReference type="STRING" id="50990.A0A4Y7Q8D2"/>
<dbReference type="PANTHER" id="PTHR14614">
    <property type="entry name" value="HEPATOCELLULAR CARCINOMA-ASSOCIATED ANTIGEN"/>
    <property type="match status" value="1"/>
</dbReference>
<evidence type="ECO:0000256" key="1">
    <source>
        <dbReference type="SAM" id="MobiDB-lite"/>
    </source>
</evidence>
<keyword evidence="3" id="KW-1185">Reference proteome</keyword>
<dbReference type="Pfam" id="PF10294">
    <property type="entry name" value="Methyltransf_16"/>
    <property type="match status" value="1"/>
</dbReference>
<evidence type="ECO:0000313" key="3">
    <source>
        <dbReference type="Proteomes" id="UP000294933"/>
    </source>
</evidence>
<proteinExistence type="predicted"/>
<dbReference type="Proteomes" id="UP000294933">
    <property type="component" value="Unassembled WGS sequence"/>
</dbReference>
<protein>
    <submittedName>
        <fullName evidence="2">Uncharacterized protein</fullName>
    </submittedName>
</protein>
<name>A0A4Y7Q8D2_9AGAM</name>
<feature type="compositionally biased region" description="Basic residues" evidence="1">
    <location>
        <begin position="80"/>
        <end position="89"/>
    </location>
</feature>
<evidence type="ECO:0000313" key="2">
    <source>
        <dbReference type="EMBL" id="TDL23854.1"/>
    </source>
</evidence>
<dbReference type="AlphaFoldDB" id="A0A4Y7Q8D2"/>
<dbReference type="GO" id="GO:0032991">
    <property type="term" value="C:protein-containing complex"/>
    <property type="evidence" value="ECO:0007669"/>
    <property type="project" value="TreeGrafter"/>
</dbReference>
<gene>
    <name evidence="2" type="ORF">BD410DRAFT_768580</name>
</gene>
<dbReference type="GO" id="GO:0005829">
    <property type="term" value="C:cytosol"/>
    <property type="evidence" value="ECO:0007669"/>
    <property type="project" value="TreeGrafter"/>
</dbReference>
<dbReference type="InterPro" id="IPR019410">
    <property type="entry name" value="Methyltransf_16"/>
</dbReference>
<dbReference type="VEuPathDB" id="FungiDB:BD410DRAFT_768580"/>
<dbReference type="OrthoDB" id="2529286at2759"/>
<dbReference type="InterPro" id="IPR029063">
    <property type="entry name" value="SAM-dependent_MTases_sf"/>
</dbReference>
<reference evidence="2 3" key="1">
    <citation type="submission" date="2018-06" db="EMBL/GenBank/DDBJ databases">
        <title>A transcriptomic atlas of mushroom development highlights an independent origin of complex multicellularity.</title>
        <authorList>
            <consortium name="DOE Joint Genome Institute"/>
            <person name="Krizsan K."/>
            <person name="Almasi E."/>
            <person name="Merenyi Z."/>
            <person name="Sahu N."/>
            <person name="Viragh M."/>
            <person name="Koszo T."/>
            <person name="Mondo S."/>
            <person name="Kiss B."/>
            <person name="Balint B."/>
            <person name="Kues U."/>
            <person name="Barry K."/>
            <person name="Hegedus J.C."/>
            <person name="Henrissat B."/>
            <person name="Johnson J."/>
            <person name="Lipzen A."/>
            <person name="Ohm R."/>
            <person name="Nagy I."/>
            <person name="Pangilinan J."/>
            <person name="Yan J."/>
            <person name="Xiong Y."/>
            <person name="Grigoriev I.V."/>
            <person name="Hibbett D.S."/>
            <person name="Nagy L.G."/>
        </authorList>
    </citation>
    <scope>NUCLEOTIDE SEQUENCE [LARGE SCALE GENOMIC DNA]</scope>
    <source>
        <strain evidence="2 3">SZMC22713</strain>
    </source>
</reference>
<sequence>MDNPLVRIPKGSVQVVDADEEVFLLYTQLAAKSSQDGSEAFSGLGFVDSRSDTLSIKLDIPLFGATPSPIVPSSTSHEPKQKHMKRKRTTASPTTKTIEIEIAQDKTALRSRKGDTGSVLWKASVDLAQLILKQLHNPSSTTLFDHDEFAMCHVLELGSALRAGVGLLGILLSPWVRKYTATDLEPLLPLIRKNIMLNETNRPNALLVESLDWEQLLRMPANGRAAAFAVEPVDVIFVVDCIYNPSLLPALVETIDYFTIPGRTCVVIVLELRAEDVVREFLAAWLARDGWTVCRIDGEDDGPGRWMDERYAMWVGRKNILGMV</sequence>
<dbReference type="SUPFAM" id="SSF53335">
    <property type="entry name" value="S-adenosyl-L-methionine-dependent methyltransferases"/>
    <property type="match status" value="1"/>
</dbReference>